<protein>
    <submittedName>
        <fullName evidence="2">Uncharacterized protein LOC111115606</fullName>
    </submittedName>
</protein>
<evidence type="ECO:0000313" key="1">
    <source>
        <dbReference type="Proteomes" id="UP000694844"/>
    </source>
</evidence>
<dbReference type="Proteomes" id="UP000694844">
    <property type="component" value="Chromosome 9"/>
</dbReference>
<accession>A0A8B8C353</accession>
<evidence type="ECO:0000313" key="2">
    <source>
        <dbReference type="RefSeq" id="XP_022310108.1"/>
    </source>
</evidence>
<reference evidence="2" key="1">
    <citation type="submission" date="2025-08" db="UniProtKB">
        <authorList>
            <consortium name="RefSeq"/>
        </authorList>
    </citation>
    <scope>IDENTIFICATION</scope>
    <source>
        <tissue evidence="2">Whole sample</tissue>
    </source>
</reference>
<dbReference type="OrthoDB" id="6203647at2759"/>
<sequence>MYSLKSFIKAFRTFSTKLNDDGLCFSRCYRLSKSVVMLCLTLTLCLGEDVKSVNGCVGNYIFIKSMNKCIECPDGSFGPGCAPCLPKKYGRFCASTCYCSVELCNAVTGCSEEKTINFRYEEQSTTPEITTQNLSTLILSPNTSSRPMARKTVENKHRTLLLITVAGTTTNNRNQKRDNTSEYTDKSHSSLKNTASVLMAVTDTFISTLFLVATGFQIRSRIILCRQETSHQQNMFCENGNIYAEGQM</sequence>
<gene>
    <name evidence="2" type="primary">LOC111115606</name>
</gene>
<dbReference type="RefSeq" id="XP_022310108.1">
    <property type="nucleotide sequence ID" value="XM_022454400.1"/>
</dbReference>
<name>A0A8B8C353_CRAVI</name>
<dbReference type="KEGG" id="cvn:111115606"/>
<organism evidence="1 2">
    <name type="scientific">Crassostrea virginica</name>
    <name type="common">Eastern oyster</name>
    <dbReference type="NCBI Taxonomy" id="6565"/>
    <lineage>
        <taxon>Eukaryota</taxon>
        <taxon>Metazoa</taxon>
        <taxon>Spiralia</taxon>
        <taxon>Lophotrochozoa</taxon>
        <taxon>Mollusca</taxon>
        <taxon>Bivalvia</taxon>
        <taxon>Autobranchia</taxon>
        <taxon>Pteriomorphia</taxon>
        <taxon>Ostreida</taxon>
        <taxon>Ostreoidea</taxon>
        <taxon>Ostreidae</taxon>
        <taxon>Crassostrea</taxon>
    </lineage>
</organism>
<proteinExistence type="predicted"/>
<dbReference type="AlphaFoldDB" id="A0A8B8C353"/>
<keyword evidence="1" id="KW-1185">Reference proteome</keyword>
<dbReference type="GeneID" id="111115606"/>